<name>A0A061SH96_9CHLO</name>
<feature type="compositionally biased region" description="Polar residues" evidence="1">
    <location>
        <begin position="88"/>
        <end position="110"/>
    </location>
</feature>
<evidence type="ECO:0000256" key="1">
    <source>
        <dbReference type="SAM" id="MobiDB-lite"/>
    </source>
</evidence>
<accession>A0A061SH96</accession>
<feature type="region of interest" description="Disordered" evidence="1">
    <location>
        <begin position="1"/>
        <end position="21"/>
    </location>
</feature>
<sequence>MGSRPLATPSSTCRMRTQAVRNKKIPRRRFHCISLHNISSSAIVSSANQATLLFLGGFYGMKTLQRRWLETESQPFTGSDSKAAPELSQGNVSSTAGKNLRSGSSMGMGI</sequence>
<protein>
    <submittedName>
        <fullName evidence="2">Uncharacterized protein</fullName>
    </submittedName>
</protein>
<dbReference type="AlphaFoldDB" id="A0A061SH96"/>
<dbReference type="EMBL" id="GBEZ01000345">
    <property type="protein sequence ID" value="JAC84537.1"/>
    <property type="molecule type" value="Transcribed_RNA"/>
</dbReference>
<proteinExistence type="predicted"/>
<feature type="region of interest" description="Disordered" evidence="1">
    <location>
        <begin position="73"/>
        <end position="110"/>
    </location>
</feature>
<evidence type="ECO:0000313" key="2">
    <source>
        <dbReference type="EMBL" id="JAC84537.1"/>
    </source>
</evidence>
<organism evidence="2">
    <name type="scientific">Tetraselmis sp. GSL018</name>
    <dbReference type="NCBI Taxonomy" id="582737"/>
    <lineage>
        <taxon>Eukaryota</taxon>
        <taxon>Viridiplantae</taxon>
        <taxon>Chlorophyta</taxon>
        <taxon>core chlorophytes</taxon>
        <taxon>Chlorodendrophyceae</taxon>
        <taxon>Chlorodendrales</taxon>
        <taxon>Chlorodendraceae</taxon>
        <taxon>Tetraselmis</taxon>
    </lineage>
</organism>
<reference evidence="2" key="1">
    <citation type="submission" date="2014-05" db="EMBL/GenBank/DDBJ databases">
        <title>The transcriptome of the halophilic microalga Tetraselmis sp. GSL018 isolated from the Great Salt Lake, Utah.</title>
        <authorList>
            <person name="Jinkerson R.E."/>
            <person name="D'Adamo S."/>
            <person name="Posewitz M.C."/>
        </authorList>
    </citation>
    <scope>NUCLEOTIDE SEQUENCE</scope>
    <source>
        <strain evidence="2">GSL018</strain>
    </source>
</reference>
<gene>
    <name evidence="2" type="ORF">TSPGSL018_747</name>
</gene>